<proteinExistence type="predicted"/>
<organism evidence="1 2">
    <name type="scientific">Mythimna loreyi</name>
    <dbReference type="NCBI Taxonomy" id="667449"/>
    <lineage>
        <taxon>Eukaryota</taxon>
        <taxon>Metazoa</taxon>
        <taxon>Ecdysozoa</taxon>
        <taxon>Arthropoda</taxon>
        <taxon>Hexapoda</taxon>
        <taxon>Insecta</taxon>
        <taxon>Pterygota</taxon>
        <taxon>Neoptera</taxon>
        <taxon>Endopterygota</taxon>
        <taxon>Lepidoptera</taxon>
        <taxon>Glossata</taxon>
        <taxon>Ditrysia</taxon>
        <taxon>Noctuoidea</taxon>
        <taxon>Noctuidae</taxon>
        <taxon>Noctuinae</taxon>
        <taxon>Hadenini</taxon>
        <taxon>Mythimna</taxon>
    </lineage>
</organism>
<dbReference type="EMBL" id="CM056799">
    <property type="protein sequence ID" value="KAJ8710612.1"/>
    <property type="molecule type" value="Genomic_DNA"/>
</dbReference>
<evidence type="ECO:0000313" key="2">
    <source>
        <dbReference type="Proteomes" id="UP001231649"/>
    </source>
</evidence>
<evidence type="ECO:0000313" key="1">
    <source>
        <dbReference type="EMBL" id="KAJ8710612.1"/>
    </source>
</evidence>
<comment type="caution">
    <text evidence="1">The sequence shown here is derived from an EMBL/GenBank/DDBJ whole genome shotgun (WGS) entry which is preliminary data.</text>
</comment>
<name>A0ACC2Q896_9NEOP</name>
<accession>A0ACC2Q896</accession>
<gene>
    <name evidence="1" type="ORF">PYW08_009127</name>
</gene>
<keyword evidence="2" id="KW-1185">Reference proteome</keyword>
<sequence>MWLLTTFILYLTIISTVKSALDYLQHPVKSCHVGDVVENTCNKCLCTSKTVFECTALSCNSTTTGNELEENEPVCVPNQLYVQNLITCICTKDGRWPHKSCKDTFQSLPPRNVITHTCKPDTYIPIDCNVCRCGPDGKILNERCTRNACEDDIQRRTSYMPTNTVFSKCEDKYWYSLAPCQFCFCVNVNKLVCNTGNYYTRNLDLGSYKLNVCGKDLIKEAIELIPESVRSLRSTNASKNEMQNPVRQMKTNEFVQKVPTNNMNIEFVPVNNDIKNHIQDIKSVNKSHSTDYYSEKLEAETQRPEAKWTPHKSRSVHTTSSTIKSTRDLPIVRVHVQNNAERAGARDVNTIEQVDDDESIGMELDFDPRPTRPNLRAHFEEAQPYDYGGETLKINIPKALNKVFQLAVRKSMVTLSKTSKCTPGATTVHECNMCFCLKNTKLLCTSHKCSGKKS</sequence>
<dbReference type="Proteomes" id="UP001231649">
    <property type="component" value="Chromosome 23"/>
</dbReference>
<protein>
    <submittedName>
        <fullName evidence="1">Uncharacterized protein</fullName>
    </submittedName>
</protein>
<reference evidence="1" key="1">
    <citation type="submission" date="2023-03" db="EMBL/GenBank/DDBJ databases">
        <title>Chromosome-level genomes of two armyworms, Mythimna separata and Mythimna loreyi, provide insights into the biosynthesis and reception of sex pheromones.</title>
        <authorList>
            <person name="Zhao H."/>
        </authorList>
    </citation>
    <scope>NUCLEOTIDE SEQUENCE</scope>
    <source>
        <strain evidence="1">BeijingLab</strain>
    </source>
</reference>